<organism evidence="3">
    <name type="scientific">Psilocybe cubensis</name>
    <name type="common">Psychedelic mushroom</name>
    <name type="synonym">Stropharia cubensis</name>
    <dbReference type="NCBI Taxonomy" id="181762"/>
    <lineage>
        <taxon>Eukaryota</taxon>
        <taxon>Fungi</taxon>
        <taxon>Dikarya</taxon>
        <taxon>Basidiomycota</taxon>
        <taxon>Agaricomycotina</taxon>
        <taxon>Agaricomycetes</taxon>
        <taxon>Agaricomycetidae</taxon>
        <taxon>Agaricales</taxon>
        <taxon>Agaricineae</taxon>
        <taxon>Strophariaceae</taxon>
        <taxon>Psilocybe</taxon>
    </lineage>
</organism>
<feature type="region of interest" description="Disordered" evidence="1">
    <location>
        <begin position="521"/>
        <end position="540"/>
    </location>
</feature>
<dbReference type="CDD" id="cd00060">
    <property type="entry name" value="FHA"/>
    <property type="match status" value="1"/>
</dbReference>
<protein>
    <recommendedName>
        <fullName evidence="2">FHA domain-containing protein</fullName>
    </recommendedName>
</protein>
<reference evidence="3" key="1">
    <citation type="submission" date="2021-02" db="EMBL/GenBank/DDBJ databases">
        <title>Psilocybe cubensis genome.</title>
        <authorList>
            <person name="Mckernan K.J."/>
            <person name="Crawford S."/>
            <person name="Trippe A."/>
            <person name="Kane L.T."/>
            <person name="Mclaughlin S."/>
        </authorList>
    </citation>
    <scope>NUCLEOTIDE SEQUENCE [LARGE SCALE GENOMIC DNA]</scope>
    <source>
        <strain evidence="3">MGC-MH-2018</strain>
    </source>
</reference>
<dbReference type="Gene3D" id="2.60.200.20">
    <property type="match status" value="1"/>
</dbReference>
<sequence length="841" mass="91169">MLDDEIICLGSTIGPIATGPNSIPSAQRSVTGERYHHLSDEALLTYPSACAVGVTLHIEKQGANDAGYRMLFRKANTSVVHIGRRSGLEADTSFARSKDHEQGSAMFRCAVVSRRHAKIAFSDSGHAYLIDLGSHHGTHIRKAGEKFSRTIKPETSTLLGDGDIVTFGKSVGKGEEMVKPIVARIELIHAGHVTSKMPFNPLVVPPTNSPVLSGRSVSKPSTSGRYGVHTSSSSSDESYSSHSGMYSDIEEIPPPKTNLNPSVSLNDNSTTNKDASDNTDNTIHNDDSGSKGPGNSSNPRSLGQALNVLKRFLPPSQQSSTPRLLPSVSEIVERPFAHMSSFLFGPDSYPTTPGIAHPDTLPPVNLSLLNGRPESSNPQSQNNSILSSPSMARLPMLSENSIVGFDASQHDIYEPHSRSRSHSPMDLSSPSPSFKVIVGGRLSIPPPSIISAPFSPTRNSPSLSPPHILAPLAPSSSEGGPASISAEPSRSDPEIQNMGMPLVASPDENRSERFAIHYRDPFDEIDPPESKGPDDPSVSPLRFRQMEDTVQSLKVEVSKLHSQRRKYKSRFNSNVQVISEKLGEFDDRLLEVNAEYILLANQIDRIQDIDLADLNSHIEMIQENVDSIAEERDEDAQQRKNDKEDVRATLNEFGDAIADLKSFRDGMKKEVDDELASMKALHEATMARIAEQDAQHQQTKELLRQCQEAQARLEAKSNAEVDAAQTPVLTSLKRKRDDTDENEDVDERETCKSENMAVDCETNAVGPEASTGSSSDNVIDGNAFAAEGTGLLESSGPLVKAFTVDGPPPRKRARRFVKVVAKTATAVTVGAVMTWSALAFS</sequence>
<evidence type="ECO:0000256" key="1">
    <source>
        <dbReference type="SAM" id="MobiDB-lite"/>
    </source>
</evidence>
<accession>A0A8H8CG52</accession>
<gene>
    <name evidence="3" type="ORF">JR316_010819</name>
</gene>
<feature type="compositionally biased region" description="Low complexity" evidence="1">
    <location>
        <begin position="231"/>
        <end position="247"/>
    </location>
</feature>
<comment type="caution">
    <text evidence="3">The sequence shown here is derived from an EMBL/GenBank/DDBJ whole genome shotgun (WGS) entry which is preliminary data.</text>
</comment>
<feature type="region of interest" description="Disordered" evidence="1">
    <location>
        <begin position="207"/>
        <end position="302"/>
    </location>
</feature>
<dbReference type="PROSITE" id="PS50006">
    <property type="entry name" value="FHA_DOMAIN"/>
    <property type="match status" value="1"/>
</dbReference>
<dbReference type="InterPro" id="IPR000253">
    <property type="entry name" value="FHA_dom"/>
</dbReference>
<dbReference type="EMBL" id="JAFIQS010000012">
    <property type="protein sequence ID" value="KAG5164313.1"/>
    <property type="molecule type" value="Genomic_DNA"/>
</dbReference>
<feature type="region of interest" description="Disordered" evidence="1">
    <location>
        <begin position="714"/>
        <end position="753"/>
    </location>
</feature>
<evidence type="ECO:0000259" key="2">
    <source>
        <dbReference type="PROSITE" id="PS50006"/>
    </source>
</evidence>
<feature type="compositionally biased region" description="Polar residues" evidence="1">
    <location>
        <begin position="257"/>
        <end position="282"/>
    </location>
</feature>
<proteinExistence type="predicted"/>
<evidence type="ECO:0000313" key="3">
    <source>
        <dbReference type="EMBL" id="KAG5164313.1"/>
    </source>
</evidence>
<feature type="domain" description="FHA" evidence="2">
    <location>
        <begin position="80"/>
        <end position="140"/>
    </location>
</feature>
<dbReference type="SUPFAM" id="SSF49879">
    <property type="entry name" value="SMAD/FHA domain"/>
    <property type="match status" value="1"/>
</dbReference>
<dbReference type="AlphaFoldDB" id="A0A8H8CG52"/>
<feature type="compositionally biased region" description="Basic and acidic residues" evidence="1">
    <location>
        <begin position="521"/>
        <end position="534"/>
    </location>
</feature>
<feature type="compositionally biased region" description="Low complexity" evidence="1">
    <location>
        <begin position="375"/>
        <end position="387"/>
    </location>
</feature>
<dbReference type="InterPro" id="IPR008984">
    <property type="entry name" value="SMAD_FHA_dom_sf"/>
</dbReference>
<feature type="region of interest" description="Disordered" evidence="1">
    <location>
        <begin position="366"/>
        <end position="387"/>
    </location>
</feature>
<dbReference type="Pfam" id="PF00498">
    <property type="entry name" value="FHA"/>
    <property type="match status" value="1"/>
</dbReference>
<dbReference type="OrthoDB" id="4096268at2759"/>
<feature type="region of interest" description="Disordered" evidence="1">
    <location>
        <begin position="453"/>
        <end position="496"/>
    </location>
</feature>
<name>A0A8H8CG52_PSICU</name>
<feature type="compositionally biased region" description="Polar residues" evidence="1">
    <location>
        <begin position="209"/>
        <end position="224"/>
    </location>
</feature>